<evidence type="ECO:0000313" key="1">
    <source>
        <dbReference type="EMBL" id="KAG6012448.1"/>
    </source>
</evidence>
<dbReference type="AlphaFoldDB" id="A0A9P7NC14"/>
<gene>
    <name evidence="1" type="ORF">E4U43_007798</name>
</gene>
<name>A0A9P7NC14_9HYPO</name>
<accession>A0A9P7NC14</accession>
<dbReference type="EMBL" id="SRPW01000740">
    <property type="protein sequence ID" value="KAG6012448.1"/>
    <property type="molecule type" value="Genomic_DNA"/>
</dbReference>
<keyword evidence="2" id="KW-1185">Reference proteome</keyword>
<evidence type="ECO:0000313" key="2">
    <source>
        <dbReference type="Proteomes" id="UP000748025"/>
    </source>
</evidence>
<reference evidence="1" key="1">
    <citation type="journal article" date="2020" name="bioRxiv">
        <title>Whole genome comparisons of ergot fungi reveals the divergence and evolution of species within the genus Claviceps are the result of varying mechanisms driving genome evolution and host range expansion.</title>
        <authorList>
            <person name="Wyka S.A."/>
            <person name="Mondo S.J."/>
            <person name="Liu M."/>
            <person name="Dettman J."/>
            <person name="Nalam V."/>
            <person name="Broders K.D."/>
        </authorList>
    </citation>
    <scope>NUCLEOTIDE SEQUENCE</scope>
    <source>
        <strain evidence="1">CCC 602</strain>
    </source>
</reference>
<organism evidence="1 2">
    <name type="scientific">Claviceps pusilla</name>
    <dbReference type="NCBI Taxonomy" id="123648"/>
    <lineage>
        <taxon>Eukaryota</taxon>
        <taxon>Fungi</taxon>
        <taxon>Dikarya</taxon>
        <taxon>Ascomycota</taxon>
        <taxon>Pezizomycotina</taxon>
        <taxon>Sordariomycetes</taxon>
        <taxon>Hypocreomycetidae</taxon>
        <taxon>Hypocreales</taxon>
        <taxon>Clavicipitaceae</taxon>
        <taxon>Claviceps</taxon>
    </lineage>
</organism>
<proteinExistence type="predicted"/>
<comment type="caution">
    <text evidence="1">The sequence shown here is derived from an EMBL/GenBank/DDBJ whole genome shotgun (WGS) entry which is preliminary data.</text>
</comment>
<dbReference type="Proteomes" id="UP000748025">
    <property type="component" value="Unassembled WGS sequence"/>
</dbReference>
<sequence length="67" mass="7698">MPHNAAAQTIALRSDLNNQLDNSEQWLDRLVTHLAVRAMFLREIKSDVHVLPPSCRRKRVLRASHAE</sequence>
<protein>
    <submittedName>
        <fullName evidence="1">Uncharacterized protein</fullName>
    </submittedName>
</protein>